<dbReference type="InterPro" id="IPR008972">
    <property type="entry name" value="Cupredoxin"/>
</dbReference>
<name>A0A7J0DGB7_9ERIC</name>
<accession>A0A7J0DGB7</accession>
<gene>
    <name evidence="3" type="ORF">Acr_00g0029050</name>
</gene>
<dbReference type="GO" id="GO:0009055">
    <property type="term" value="F:electron transfer activity"/>
    <property type="evidence" value="ECO:0007669"/>
    <property type="project" value="InterPro"/>
</dbReference>
<dbReference type="AlphaFoldDB" id="A0A7J0DGB7"/>
<proteinExistence type="predicted"/>
<feature type="region of interest" description="Disordered" evidence="1">
    <location>
        <begin position="1"/>
        <end position="37"/>
    </location>
</feature>
<protein>
    <submittedName>
        <fullName evidence="3">Early nodulin-like protein 5</fullName>
    </submittedName>
</protein>
<organism evidence="3 4">
    <name type="scientific">Actinidia rufa</name>
    <dbReference type="NCBI Taxonomy" id="165716"/>
    <lineage>
        <taxon>Eukaryota</taxon>
        <taxon>Viridiplantae</taxon>
        <taxon>Streptophyta</taxon>
        <taxon>Embryophyta</taxon>
        <taxon>Tracheophyta</taxon>
        <taxon>Spermatophyta</taxon>
        <taxon>Magnoliopsida</taxon>
        <taxon>eudicotyledons</taxon>
        <taxon>Gunneridae</taxon>
        <taxon>Pentapetalae</taxon>
        <taxon>asterids</taxon>
        <taxon>Ericales</taxon>
        <taxon>Actinidiaceae</taxon>
        <taxon>Actinidia</taxon>
    </lineage>
</organism>
<dbReference type="PROSITE" id="PS51485">
    <property type="entry name" value="PHYTOCYANIN"/>
    <property type="match status" value="1"/>
</dbReference>
<evidence type="ECO:0000259" key="2">
    <source>
        <dbReference type="PROSITE" id="PS51485"/>
    </source>
</evidence>
<sequence>MPSVSLPMSSRLVRPTAGFSHRPTTASSTTTGPPRTGSVLDSVLEVTETDYKKCNSTHPSFFSNTGNTVFKLERSGSFYFISDCCEVRLRLRGKTERYCERGCELSDRVSSIVIHSFDSGLVISLRGRRVPAPNRIGNGVRTHPHAPFEDRRVRSVSATLTESLALLEISWHSGFIRGLEEMYQAKTSQNKALSMRSLVNLKLQRETIVAEHTSEFQNLVNQLTSVDLQFDDEMQALLLLSSLPESWETLVVSLINSAPNGKLTMSMVMDALFNEEARRREMGSTDQNQIGYWIQAVLTTCAEIEMCSLHMHHERDVYGWRTTRLAELLAKDQSDSAWQTGDLKGCSFDASGGTLRVFKGNKEMLWGKKTGELYRLEGSVQTGGATVRHGSSGTQSKRRGTWRIRSGTRAQGDALGYVRKSGQTRVMQPVQDVHREAQRKKTKSILRSFTVKGAAMPKRVSFALNLISGGILSSCAHKEGEMEPRQLKKWCTLRRTLVGSYGGAGSKAVRKDNLKTSDYPPVGWRGRLLSPTHLDESKPTWMSPSPVANPKPDWSSYGVSM</sequence>
<dbReference type="Gene3D" id="2.60.40.420">
    <property type="entry name" value="Cupredoxins - blue copper proteins"/>
    <property type="match status" value="1"/>
</dbReference>
<evidence type="ECO:0000313" key="4">
    <source>
        <dbReference type="Proteomes" id="UP000585474"/>
    </source>
</evidence>
<keyword evidence="4" id="KW-1185">Reference proteome</keyword>
<feature type="region of interest" description="Disordered" evidence="1">
    <location>
        <begin position="535"/>
        <end position="561"/>
    </location>
</feature>
<dbReference type="Pfam" id="PF02298">
    <property type="entry name" value="Cu_bind_like"/>
    <property type="match status" value="1"/>
</dbReference>
<dbReference type="InterPro" id="IPR003245">
    <property type="entry name" value="Phytocyanin_dom"/>
</dbReference>
<dbReference type="OrthoDB" id="6761949at2759"/>
<dbReference type="Pfam" id="PF14223">
    <property type="entry name" value="Retrotran_gag_2"/>
    <property type="match status" value="1"/>
</dbReference>
<comment type="caution">
    <text evidence="3">The sequence shown here is derived from an EMBL/GenBank/DDBJ whole genome shotgun (WGS) entry which is preliminary data.</text>
</comment>
<feature type="compositionally biased region" description="Low complexity" evidence="1">
    <location>
        <begin position="22"/>
        <end position="37"/>
    </location>
</feature>
<feature type="domain" description="Phytocyanin" evidence="2">
    <location>
        <begin position="1"/>
        <end position="111"/>
    </location>
</feature>
<dbReference type="Proteomes" id="UP000585474">
    <property type="component" value="Unassembled WGS sequence"/>
</dbReference>
<evidence type="ECO:0000313" key="3">
    <source>
        <dbReference type="EMBL" id="GFS33530.1"/>
    </source>
</evidence>
<dbReference type="SUPFAM" id="SSF49503">
    <property type="entry name" value="Cupredoxins"/>
    <property type="match status" value="1"/>
</dbReference>
<evidence type="ECO:0000256" key="1">
    <source>
        <dbReference type="SAM" id="MobiDB-lite"/>
    </source>
</evidence>
<dbReference type="EMBL" id="BJWL01000191">
    <property type="protein sequence ID" value="GFS33530.1"/>
    <property type="molecule type" value="Genomic_DNA"/>
</dbReference>
<reference evidence="4" key="1">
    <citation type="submission" date="2019-07" db="EMBL/GenBank/DDBJ databases">
        <title>De Novo Assembly of kiwifruit Actinidia rufa.</title>
        <authorList>
            <person name="Sugita-Konishi S."/>
            <person name="Sato K."/>
            <person name="Mori E."/>
            <person name="Abe Y."/>
            <person name="Kisaki G."/>
            <person name="Hamano K."/>
            <person name="Suezawa K."/>
            <person name="Otani M."/>
            <person name="Fukuda T."/>
            <person name="Manabe T."/>
            <person name="Gomi K."/>
            <person name="Tabuchi M."/>
            <person name="Akimitsu K."/>
            <person name="Kataoka I."/>
        </authorList>
    </citation>
    <scope>NUCLEOTIDE SEQUENCE [LARGE SCALE GENOMIC DNA]</scope>
    <source>
        <strain evidence="4">cv. Fuchu</strain>
    </source>
</reference>